<evidence type="ECO:0000313" key="3">
    <source>
        <dbReference type="WBParaSite" id="maker-uti_cns_0006179-snap-gene-0.13-mRNA-1"/>
    </source>
</evidence>
<dbReference type="CDD" id="cd00037">
    <property type="entry name" value="CLECT"/>
    <property type="match status" value="1"/>
</dbReference>
<keyword evidence="2" id="KW-1185">Reference proteome</keyword>
<evidence type="ECO:0000313" key="2">
    <source>
        <dbReference type="Proteomes" id="UP000095280"/>
    </source>
</evidence>
<dbReference type="InterPro" id="IPR001304">
    <property type="entry name" value="C-type_lectin-like"/>
</dbReference>
<sequence length="232" mass="24848">AQSSQQLCHTAFREVSSGSLCIRSAFTRTLPGIASELRCSIECGGEPSCQAFTMADGPCQLFVFDRCSKSVRDCGCSRRGRLFVKRQPGLEPGALCPPGYADELCGVKYRLINSTATWSAQKLRCESDSGLAMLADVTNSSEMSHVEAMYTALSPGVAVYLGGYRVFPGAAQTDGWLWTACNITVDDTLWGSGEPNSFGEKATARYPTVPKLVDITDSGAYGALCECVSPFD</sequence>
<dbReference type="Gene3D" id="3.10.100.10">
    <property type="entry name" value="Mannose-Binding Protein A, subunit A"/>
    <property type="match status" value="1"/>
</dbReference>
<dbReference type="Proteomes" id="UP000095280">
    <property type="component" value="Unplaced"/>
</dbReference>
<dbReference type="AlphaFoldDB" id="A0A1I8HHC9"/>
<dbReference type="WBParaSite" id="maker-uti_cns_0006179-snap-gene-0.13-mRNA-1">
    <property type="protein sequence ID" value="maker-uti_cns_0006179-snap-gene-0.13-mRNA-1"/>
    <property type="gene ID" value="maker-uti_cns_0006179-snap-gene-0.13"/>
</dbReference>
<name>A0A1I8HHC9_9PLAT</name>
<protein>
    <submittedName>
        <fullName evidence="3">C-type lectin domain-containing protein</fullName>
    </submittedName>
</protein>
<dbReference type="InterPro" id="IPR016186">
    <property type="entry name" value="C-type_lectin-like/link_sf"/>
</dbReference>
<evidence type="ECO:0000259" key="1">
    <source>
        <dbReference type="PROSITE" id="PS50041"/>
    </source>
</evidence>
<reference evidence="3" key="1">
    <citation type="submission" date="2016-11" db="UniProtKB">
        <authorList>
            <consortium name="WormBaseParasite"/>
        </authorList>
    </citation>
    <scope>IDENTIFICATION</scope>
</reference>
<dbReference type="InterPro" id="IPR016187">
    <property type="entry name" value="CTDL_fold"/>
</dbReference>
<organism evidence="2 3">
    <name type="scientific">Macrostomum lignano</name>
    <dbReference type="NCBI Taxonomy" id="282301"/>
    <lineage>
        <taxon>Eukaryota</taxon>
        <taxon>Metazoa</taxon>
        <taxon>Spiralia</taxon>
        <taxon>Lophotrochozoa</taxon>
        <taxon>Platyhelminthes</taxon>
        <taxon>Rhabditophora</taxon>
        <taxon>Macrostomorpha</taxon>
        <taxon>Macrostomida</taxon>
        <taxon>Macrostomidae</taxon>
        <taxon>Macrostomum</taxon>
    </lineage>
</organism>
<accession>A0A1I8HHC9</accession>
<proteinExistence type="predicted"/>
<dbReference type="PROSITE" id="PS50041">
    <property type="entry name" value="C_TYPE_LECTIN_2"/>
    <property type="match status" value="1"/>
</dbReference>
<dbReference type="SUPFAM" id="SSF56436">
    <property type="entry name" value="C-type lectin-like"/>
    <property type="match status" value="1"/>
</dbReference>
<feature type="domain" description="C-type lectin" evidence="1">
    <location>
        <begin position="109"/>
        <end position="226"/>
    </location>
</feature>